<evidence type="ECO:0000256" key="3">
    <source>
        <dbReference type="ARBA" id="ARBA00022679"/>
    </source>
</evidence>
<dbReference type="InterPro" id="IPR017441">
    <property type="entry name" value="Protein_kinase_ATP_BS"/>
</dbReference>
<dbReference type="PROSITE" id="PS50011">
    <property type="entry name" value="PROTEIN_KINASE_DOM"/>
    <property type="match status" value="1"/>
</dbReference>
<keyword evidence="6 7" id="KW-0067">ATP-binding</keyword>
<keyword evidence="4 7" id="KW-0547">Nucleotide-binding</keyword>
<dbReference type="InterPro" id="IPR011042">
    <property type="entry name" value="6-blade_b-propeller_TolB-like"/>
</dbReference>
<keyword evidence="2" id="KW-0723">Serine/threonine-protein kinase</keyword>
<dbReference type="SUPFAM" id="SSF101898">
    <property type="entry name" value="NHL repeat"/>
    <property type="match status" value="1"/>
</dbReference>
<dbReference type="AlphaFoldDB" id="Q0REH1"/>
<dbReference type="InterPro" id="IPR008271">
    <property type="entry name" value="Ser/Thr_kinase_AS"/>
</dbReference>
<dbReference type="Gene3D" id="2.120.10.30">
    <property type="entry name" value="TolB, C-terminal domain"/>
    <property type="match status" value="1"/>
</dbReference>
<dbReference type="InterPro" id="IPR000719">
    <property type="entry name" value="Prot_kinase_dom"/>
</dbReference>
<keyword evidence="3" id="KW-0808">Transferase</keyword>
<reference evidence="10 11" key="1">
    <citation type="journal article" date="2007" name="Genome Res.">
        <title>Genome characteristics of facultatively symbiotic Frankia sp. strains reflect host range and host plant biogeography.</title>
        <authorList>
            <person name="Normand P."/>
            <person name="Lapierre P."/>
            <person name="Tisa L.S."/>
            <person name="Gogarten J.P."/>
            <person name="Alloisio N."/>
            <person name="Bagnarol E."/>
            <person name="Bassi C.A."/>
            <person name="Berry A.M."/>
            <person name="Bickhart D.M."/>
            <person name="Choisne N."/>
            <person name="Couloux A."/>
            <person name="Cournoyer B."/>
            <person name="Cruveiller S."/>
            <person name="Daubin V."/>
            <person name="Demange N."/>
            <person name="Francino M.P."/>
            <person name="Goltsman E."/>
            <person name="Huang Y."/>
            <person name="Kopp O.R."/>
            <person name="Labarre L."/>
            <person name="Lapidus A."/>
            <person name="Lavire C."/>
            <person name="Marechal J."/>
            <person name="Martinez M."/>
            <person name="Mastronunzio J.E."/>
            <person name="Mullin B.C."/>
            <person name="Niemann J."/>
            <person name="Pujic P."/>
            <person name="Rawnsley T."/>
            <person name="Rouy Z."/>
            <person name="Schenowitz C."/>
            <person name="Sellstedt A."/>
            <person name="Tavares F."/>
            <person name="Tomkins J.P."/>
            <person name="Vallenet D."/>
            <person name="Valverde C."/>
            <person name="Wall L.G."/>
            <person name="Wang Y."/>
            <person name="Medigue C."/>
            <person name="Benson D.R."/>
        </authorList>
    </citation>
    <scope>NUCLEOTIDE SEQUENCE [LARGE SCALE GENOMIC DNA]</scope>
    <source>
        <strain evidence="11">DSM 45986 / CECT 9034 / ACN14a</strain>
    </source>
</reference>
<dbReference type="EC" id="2.7.11.1" evidence="1"/>
<dbReference type="SUPFAM" id="SSF56112">
    <property type="entry name" value="Protein kinase-like (PK-like)"/>
    <property type="match status" value="1"/>
</dbReference>
<dbReference type="InterPro" id="IPR011009">
    <property type="entry name" value="Kinase-like_dom_sf"/>
</dbReference>
<evidence type="ECO:0000256" key="5">
    <source>
        <dbReference type="ARBA" id="ARBA00022777"/>
    </source>
</evidence>
<dbReference type="PANTHER" id="PTHR43289">
    <property type="entry name" value="MITOGEN-ACTIVATED PROTEIN KINASE KINASE KINASE 20-RELATED"/>
    <property type="match status" value="1"/>
</dbReference>
<dbReference type="SMART" id="SM00220">
    <property type="entry name" value="S_TKc"/>
    <property type="match status" value="1"/>
</dbReference>
<feature type="region of interest" description="Disordered" evidence="8">
    <location>
        <begin position="289"/>
        <end position="346"/>
    </location>
</feature>
<feature type="compositionally biased region" description="Gly residues" evidence="8">
    <location>
        <begin position="729"/>
        <end position="750"/>
    </location>
</feature>
<evidence type="ECO:0000256" key="7">
    <source>
        <dbReference type="PROSITE-ProRule" id="PRU10141"/>
    </source>
</evidence>
<dbReference type="Gene3D" id="1.10.510.10">
    <property type="entry name" value="Transferase(Phosphotransferase) domain 1"/>
    <property type="match status" value="1"/>
</dbReference>
<dbReference type="STRING" id="326424.FRAAL5506"/>
<dbReference type="Proteomes" id="UP000000657">
    <property type="component" value="Chromosome"/>
</dbReference>
<dbReference type="Gene3D" id="3.30.200.20">
    <property type="entry name" value="Phosphorylase Kinase, domain 1"/>
    <property type="match status" value="1"/>
</dbReference>
<dbReference type="GO" id="GO:0004674">
    <property type="term" value="F:protein serine/threonine kinase activity"/>
    <property type="evidence" value="ECO:0007669"/>
    <property type="project" value="UniProtKB-KW"/>
</dbReference>
<dbReference type="RefSeq" id="WP_011606590.1">
    <property type="nucleotide sequence ID" value="NC_008278.1"/>
</dbReference>
<dbReference type="KEGG" id="fal:FRAAL5506"/>
<feature type="compositionally biased region" description="Pro residues" evidence="8">
    <location>
        <begin position="314"/>
        <end position="331"/>
    </location>
</feature>
<feature type="region of interest" description="Disordered" evidence="8">
    <location>
        <begin position="725"/>
        <end position="754"/>
    </location>
</feature>
<proteinExistence type="predicted"/>
<keyword evidence="5" id="KW-0418">Kinase</keyword>
<dbReference type="CDD" id="cd14014">
    <property type="entry name" value="STKc_PknB_like"/>
    <property type="match status" value="1"/>
</dbReference>
<evidence type="ECO:0000256" key="6">
    <source>
        <dbReference type="ARBA" id="ARBA00022840"/>
    </source>
</evidence>
<dbReference type="HOGENOM" id="CLU_345064_0_0_11"/>
<evidence type="ECO:0000256" key="8">
    <source>
        <dbReference type="SAM" id="MobiDB-lite"/>
    </source>
</evidence>
<dbReference type="PROSITE" id="PS00107">
    <property type="entry name" value="PROTEIN_KINASE_ATP"/>
    <property type="match status" value="1"/>
</dbReference>
<dbReference type="PROSITE" id="PS00108">
    <property type="entry name" value="PROTEIN_KINASE_ST"/>
    <property type="match status" value="1"/>
</dbReference>
<gene>
    <name evidence="10" type="ordered locus">FRAAL5506</name>
</gene>
<dbReference type="PANTHER" id="PTHR43289:SF6">
    <property type="entry name" value="SERINE_THREONINE-PROTEIN KINASE NEKL-3"/>
    <property type="match status" value="1"/>
</dbReference>
<evidence type="ECO:0000256" key="1">
    <source>
        <dbReference type="ARBA" id="ARBA00012513"/>
    </source>
</evidence>
<accession>Q0REH1</accession>
<evidence type="ECO:0000256" key="4">
    <source>
        <dbReference type="ARBA" id="ARBA00022741"/>
    </source>
</evidence>
<evidence type="ECO:0000259" key="9">
    <source>
        <dbReference type="PROSITE" id="PS50011"/>
    </source>
</evidence>
<feature type="domain" description="Protein kinase" evidence="9">
    <location>
        <begin position="14"/>
        <end position="266"/>
    </location>
</feature>
<dbReference type="eggNOG" id="COG0515">
    <property type="taxonomic scope" value="Bacteria"/>
</dbReference>
<name>Q0REH1_FRAAA</name>
<evidence type="ECO:0000313" key="10">
    <source>
        <dbReference type="EMBL" id="CAJ64139.1"/>
    </source>
</evidence>
<keyword evidence="11" id="KW-1185">Reference proteome</keyword>
<evidence type="ECO:0000313" key="11">
    <source>
        <dbReference type="Proteomes" id="UP000000657"/>
    </source>
</evidence>
<dbReference type="GO" id="GO:0005524">
    <property type="term" value="F:ATP binding"/>
    <property type="evidence" value="ECO:0007669"/>
    <property type="project" value="UniProtKB-UniRule"/>
</dbReference>
<feature type="binding site" evidence="7">
    <location>
        <position position="43"/>
    </location>
    <ligand>
        <name>ATP</name>
        <dbReference type="ChEBI" id="CHEBI:30616"/>
    </ligand>
</feature>
<protein>
    <recommendedName>
        <fullName evidence="1">non-specific serine/threonine protein kinase</fullName>
        <ecNumber evidence="1">2.7.11.1</ecNumber>
    </recommendedName>
</protein>
<dbReference type="Pfam" id="PF00069">
    <property type="entry name" value="Pkinase"/>
    <property type="match status" value="1"/>
</dbReference>
<dbReference type="EMBL" id="CT573213">
    <property type="protein sequence ID" value="CAJ64139.1"/>
    <property type="molecule type" value="Genomic_DNA"/>
</dbReference>
<organism evidence="10 11">
    <name type="scientific">Frankia alni (strain DSM 45986 / CECT 9034 / ACN14a)</name>
    <dbReference type="NCBI Taxonomy" id="326424"/>
    <lineage>
        <taxon>Bacteria</taxon>
        <taxon>Bacillati</taxon>
        <taxon>Actinomycetota</taxon>
        <taxon>Actinomycetes</taxon>
        <taxon>Frankiales</taxon>
        <taxon>Frankiaceae</taxon>
        <taxon>Frankia</taxon>
    </lineage>
</organism>
<evidence type="ECO:0000256" key="2">
    <source>
        <dbReference type="ARBA" id="ARBA00022527"/>
    </source>
</evidence>
<sequence>MIVQGHVQAVLPDYEIGAELGRGGFGRVFAARHRRLDRDVAVKVLAVPAPASEPPADGVDAEARIVASLDHPHIVRVFDYVRDADMALIVMELLPGGTLAGRAQAGLAPPAACATVAAVAVALDRVHREGLLHRDIKPSNILFAADGAPKLTDFGIARLLESTGTATPTSVVGSTPYLAPEQFDLAAAGMAADVYALGAVLYELLAGSPPFGADPRPHVMAERHRRAVPHPLPRIPAEVAAVALRALAKDPAERQPSALAFAADLIDATRYAFGPDWLAGTGISFRGDEDLRRRSRGPLPPTRRYRPADASPPTTSPPTTSPPTTSPPTTSPPTNGWLPATGLIGGGQAGGVRSRYAGVLRSLRERGGSAWARARVGELGWSASGLIAVVLAVVVLLATGVLRVGPGGGGGPAAAPVRPSAAPAYPVSAPLPLRGLVSLAADGGGDILLADSSQHALTLFARGAASTVVGRAGADRSGQPGPARDEPAAVAALRRPAGIAAGGGDGSIFIADEWNCVVRRVYRPAGQPWRVETVAGRPSTETVDRVLAGAADGGKAVAPATICPAGGAAGPKNVGAQIGTPTSVAVSPGGALYFTTGYAGQVWKIDPAAGTGDYRTTAAQLVAGNGAATDRGHRVAHERRYDDGTDRATEVPLANAYSVAVDAAGRVFVLSYADGHARIHVVENGTIRTVVDRTLDDAAITSLTPAPGGGGGVLFTDARHGAIWQVGDRPGGTGPGTRTGPDTGGTGTEGTGTAAPVRPVLRQACVGDTERLFGVLADPGGDLYYTCNDATQASLYRMSARALAAGGSGPGQRLLY</sequence>
<dbReference type="OrthoDB" id="9762443at2"/>